<feature type="domain" description="Disease resistance R13L4/SHOC-2-like LRR" evidence="10">
    <location>
        <begin position="755"/>
        <end position="920"/>
    </location>
</feature>
<dbReference type="Pfam" id="PF18052">
    <property type="entry name" value="Rx_N"/>
    <property type="match status" value="1"/>
</dbReference>
<keyword evidence="5" id="KW-0611">Plant defense</keyword>
<dbReference type="FunFam" id="1.10.10.10:FF:000322">
    <property type="entry name" value="Probable disease resistance protein At1g63360"/>
    <property type="match status" value="1"/>
</dbReference>
<evidence type="ECO:0000256" key="4">
    <source>
        <dbReference type="ARBA" id="ARBA00022741"/>
    </source>
</evidence>
<dbReference type="HOGENOM" id="CLU_000837_25_0_1"/>
<feature type="domain" description="Disease resistance N-terminal" evidence="8">
    <location>
        <begin position="12"/>
        <end position="95"/>
    </location>
</feature>
<dbReference type="Proteomes" id="UP000006591">
    <property type="component" value="Chromosome 2"/>
</dbReference>
<reference evidence="11" key="2">
    <citation type="submission" date="2018-04" db="EMBL/GenBank/DDBJ databases">
        <title>OnivRS2 (Oryza nivara Reference Sequence Version 2).</title>
        <authorList>
            <person name="Zhang J."/>
            <person name="Kudrna D."/>
            <person name="Lee S."/>
            <person name="Talag J."/>
            <person name="Rajasekar S."/>
            <person name="Welchert J."/>
            <person name="Hsing Y.-I."/>
            <person name="Wing R.A."/>
        </authorList>
    </citation>
    <scope>NUCLEOTIDE SEQUENCE [LARGE SCALE GENOMIC DNA]</scope>
    <source>
        <strain evidence="11">SL10</strain>
    </source>
</reference>
<dbReference type="GO" id="GO:0002758">
    <property type="term" value="P:innate immune response-activating signaling pathway"/>
    <property type="evidence" value="ECO:0007669"/>
    <property type="project" value="UniProtKB-ARBA"/>
</dbReference>
<evidence type="ECO:0000259" key="10">
    <source>
        <dbReference type="Pfam" id="PF23598"/>
    </source>
</evidence>
<feature type="domain" description="NB-ARC" evidence="7">
    <location>
        <begin position="197"/>
        <end position="354"/>
    </location>
</feature>
<dbReference type="Pfam" id="PF23598">
    <property type="entry name" value="LRR_14"/>
    <property type="match status" value="2"/>
</dbReference>
<keyword evidence="12" id="KW-1185">Reference proteome</keyword>
<feature type="domain" description="Disease resistance R13L4/SHOC-2-like LRR" evidence="10">
    <location>
        <begin position="560"/>
        <end position="745"/>
    </location>
</feature>
<dbReference type="GO" id="GO:0043531">
    <property type="term" value="F:ADP binding"/>
    <property type="evidence" value="ECO:0007669"/>
    <property type="project" value="InterPro"/>
</dbReference>
<comment type="similarity">
    <text evidence="1">Belongs to the disease resistance NB-LRR family.</text>
</comment>
<accession>A0A0E0G6Z0</accession>
<evidence type="ECO:0000256" key="5">
    <source>
        <dbReference type="ARBA" id="ARBA00022821"/>
    </source>
</evidence>
<sequence>MEHAVVSAATGVLSPLVGRLSTLLEKEYAGLKGVRKEIVSLQEEVSSMNATLLKLASEEDPDVQDREWGNQIRDLSYDMEDCIDDFMLRVDKHGHTTANPDDDKGFFQRNLSKLRTLGARHDIAGKIRELKARVDVVSKRHERYRFPASSSSSGGAVPIDPRLHAFYAKEDSLVGIEQPRDEVISLLTQGQGEEALVKKLKIVSIVGFGGLGKTTLASVVHRKLGEEQFDCRLVVSVSQSPDIMRIFHRILIEEFKVKPCIHNDLQGMINQLRNHLLHKRYLIIVDDLWDVSVWENALLCAFPDNNLGSRVIMTTRDNTVAEKCCGQQRDCIYEMKPLSETDSRKLFFKRIFGSEDDCPNELKDISDEILRKCGGLPLAIITIASLLASQAGKVKEEWEHVQNSLGSKLGTDPSLEMMRQILNLSYKYLHPDLKTCFLYLGAYPEDYVIWKDDLVRQWVAEGFVHGLESAGGYFNQLVNRSMIQPVKIGYDDEVLSCRVHDLMLELIIRKYSVEENFLTAVVGNSQEIKGTVHNVRRLFHYSDVLGRRRSAPALRIGLQKVRSIASCVTDIHQVRFQDMKFLRVLVLELVYNPKDESTTQAVVDLSVICKLLLLRYLKIQSEYLLKLPPQIRMLQHLETLEIASKFDKAGLAIPSDLAQLPRLSYLSILPYMAGGLPANVGTMTQLRSLAFLVLEENTLDSIKSLHHLTNLRELYIISASGDSSAGGDEDETAHVDALQSSLSGLADCKLYLTAWSTWLSRVPQWVGRLRNIYGLEIGVGELCKDGVSVLAGLPAMARLDLWIRSAPTESVVIAGDGFPVLKHLIFTCRALCLTFEAGAMPKLRRLDLEFNDDGGGDGGFGNALVGVQHLAGLRVLSAKIGGFRSAVDAAATTGEEQADDRSAAMSRLRDAIDLHPSRPRVDITYTQGRYGLS</sequence>
<dbReference type="PANTHER" id="PTHR23155:SF906">
    <property type="entry name" value="OS08G0205100 PROTEIN"/>
    <property type="match status" value="1"/>
</dbReference>
<dbReference type="InterPro" id="IPR042197">
    <property type="entry name" value="Apaf_helical"/>
</dbReference>
<dbReference type="CDD" id="cd14798">
    <property type="entry name" value="RX-CC_like"/>
    <property type="match status" value="1"/>
</dbReference>
<dbReference type="PRINTS" id="PR00364">
    <property type="entry name" value="DISEASERSIST"/>
</dbReference>
<dbReference type="GO" id="GO:0009626">
    <property type="term" value="P:plant-type hypersensitive response"/>
    <property type="evidence" value="ECO:0007669"/>
    <property type="project" value="UniProtKB-ARBA"/>
</dbReference>
<dbReference type="InterPro" id="IPR032675">
    <property type="entry name" value="LRR_dom_sf"/>
</dbReference>
<keyword evidence="2" id="KW-0433">Leucine-rich repeat</keyword>
<evidence type="ECO:0000259" key="7">
    <source>
        <dbReference type="Pfam" id="PF00931"/>
    </source>
</evidence>
<name>A0A0E0G6Z0_ORYNI</name>
<evidence type="ECO:0000256" key="3">
    <source>
        <dbReference type="ARBA" id="ARBA00022737"/>
    </source>
</evidence>
<keyword evidence="6" id="KW-0175">Coiled coil</keyword>
<dbReference type="InterPro" id="IPR058922">
    <property type="entry name" value="WHD_DRP"/>
</dbReference>
<dbReference type="InterPro" id="IPR027417">
    <property type="entry name" value="P-loop_NTPase"/>
</dbReference>
<dbReference type="InterPro" id="IPR038005">
    <property type="entry name" value="RX-like_CC"/>
</dbReference>
<dbReference type="InterPro" id="IPR041118">
    <property type="entry name" value="Rx_N"/>
</dbReference>
<dbReference type="EnsemblPlants" id="ONIVA02G19100.1">
    <property type="protein sequence ID" value="ONIVA02G19100.1"/>
    <property type="gene ID" value="ONIVA02G19100"/>
</dbReference>
<dbReference type="Gene3D" id="3.40.50.300">
    <property type="entry name" value="P-loop containing nucleotide triphosphate hydrolases"/>
    <property type="match status" value="1"/>
</dbReference>
<evidence type="ECO:0000256" key="2">
    <source>
        <dbReference type="ARBA" id="ARBA00022614"/>
    </source>
</evidence>
<dbReference type="GO" id="GO:0042742">
    <property type="term" value="P:defense response to bacterium"/>
    <property type="evidence" value="ECO:0007669"/>
    <property type="project" value="UniProtKB-ARBA"/>
</dbReference>
<evidence type="ECO:0000259" key="9">
    <source>
        <dbReference type="Pfam" id="PF23559"/>
    </source>
</evidence>
<feature type="domain" description="Disease resistance protein winged helix" evidence="9">
    <location>
        <begin position="443"/>
        <end position="507"/>
    </location>
</feature>
<dbReference type="Gramene" id="ONIVA02G19100.1">
    <property type="protein sequence ID" value="ONIVA02G19100.1"/>
    <property type="gene ID" value="ONIVA02G19100"/>
</dbReference>
<evidence type="ECO:0000256" key="6">
    <source>
        <dbReference type="ARBA" id="ARBA00023054"/>
    </source>
</evidence>
<dbReference type="eggNOG" id="KOG4658">
    <property type="taxonomic scope" value="Eukaryota"/>
</dbReference>
<dbReference type="Gene3D" id="1.10.8.430">
    <property type="entry name" value="Helical domain of apoptotic protease-activating factors"/>
    <property type="match status" value="1"/>
</dbReference>
<dbReference type="Pfam" id="PF00931">
    <property type="entry name" value="NB-ARC"/>
    <property type="match status" value="1"/>
</dbReference>
<dbReference type="PANTHER" id="PTHR23155">
    <property type="entry name" value="DISEASE RESISTANCE PROTEIN RP"/>
    <property type="match status" value="1"/>
</dbReference>
<dbReference type="InterPro" id="IPR055414">
    <property type="entry name" value="LRR_R13L4/SHOC2-like"/>
</dbReference>
<dbReference type="OMA" id="VKEEWEH"/>
<dbReference type="Gene3D" id="1.20.5.4130">
    <property type="match status" value="1"/>
</dbReference>
<evidence type="ECO:0000259" key="8">
    <source>
        <dbReference type="Pfam" id="PF18052"/>
    </source>
</evidence>
<evidence type="ECO:0000256" key="1">
    <source>
        <dbReference type="ARBA" id="ARBA00008894"/>
    </source>
</evidence>
<dbReference type="InterPro" id="IPR044974">
    <property type="entry name" value="Disease_R_plants"/>
</dbReference>
<dbReference type="Gene3D" id="3.80.10.10">
    <property type="entry name" value="Ribonuclease Inhibitor"/>
    <property type="match status" value="1"/>
</dbReference>
<evidence type="ECO:0000313" key="11">
    <source>
        <dbReference type="EnsemblPlants" id="ONIVA02G19100.1"/>
    </source>
</evidence>
<dbReference type="SUPFAM" id="SSF52058">
    <property type="entry name" value="L domain-like"/>
    <property type="match status" value="1"/>
</dbReference>
<protein>
    <submittedName>
        <fullName evidence="11">Uncharacterized protein</fullName>
    </submittedName>
</protein>
<dbReference type="SUPFAM" id="SSF52540">
    <property type="entry name" value="P-loop containing nucleoside triphosphate hydrolases"/>
    <property type="match status" value="1"/>
</dbReference>
<keyword evidence="3" id="KW-0677">Repeat</keyword>
<reference evidence="11" key="1">
    <citation type="submission" date="2015-04" db="UniProtKB">
        <authorList>
            <consortium name="EnsemblPlants"/>
        </authorList>
    </citation>
    <scope>IDENTIFICATION</scope>
    <source>
        <strain evidence="11">SL10</strain>
    </source>
</reference>
<dbReference type="AlphaFoldDB" id="A0A0E0G6Z0"/>
<organism evidence="11">
    <name type="scientific">Oryza nivara</name>
    <name type="common">Indian wild rice</name>
    <name type="synonym">Oryza sativa f. spontanea</name>
    <dbReference type="NCBI Taxonomy" id="4536"/>
    <lineage>
        <taxon>Eukaryota</taxon>
        <taxon>Viridiplantae</taxon>
        <taxon>Streptophyta</taxon>
        <taxon>Embryophyta</taxon>
        <taxon>Tracheophyta</taxon>
        <taxon>Spermatophyta</taxon>
        <taxon>Magnoliopsida</taxon>
        <taxon>Liliopsida</taxon>
        <taxon>Poales</taxon>
        <taxon>Poaceae</taxon>
        <taxon>BOP clade</taxon>
        <taxon>Oryzoideae</taxon>
        <taxon>Oryzeae</taxon>
        <taxon>Oryzinae</taxon>
        <taxon>Oryza</taxon>
    </lineage>
</organism>
<keyword evidence="4" id="KW-0547">Nucleotide-binding</keyword>
<evidence type="ECO:0000313" key="12">
    <source>
        <dbReference type="Proteomes" id="UP000006591"/>
    </source>
</evidence>
<dbReference type="InterPro" id="IPR002182">
    <property type="entry name" value="NB-ARC"/>
</dbReference>
<dbReference type="Pfam" id="PF23559">
    <property type="entry name" value="WHD_DRP"/>
    <property type="match status" value="1"/>
</dbReference>
<proteinExistence type="inferred from homology"/>
<dbReference type="STRING" id="4536.A0A0E0G6Z0"/>